<evidence type="ECO:0000256" key="1">
    <source>
        <dbReference type="SAM" id="Phobius"/>
    </source>
</evidence>
<keyword evidence="1" id="KW-0812">Transmembrane</keyword>
<reference evidence="2" key="2">
    <citation type="submission" date="2025-09" db="UniProtKB">
        <authorList>
            <consortium name="Ensembl"/>
        </authorList>
    </citation>
    <scope>IDENTIFICATION</scope>
</reference>
<name>A0A673KZ79_9TELE</name>
<organism evidence="2 3">
    <name type="scientific">Sinocyclocheilus rhinocerous</name>
    <dbReference type="NCBI Taxonomy" id="307959"/>
    <lineage>
        <taxon>Eukaryota</taxon>
        <taxon>Metazoa</taxon>
        <taxon>Chordata</taxon>
        <taxon>Craniata</taxon>
        <taxon>Vertebrata</taxon>
        <taxon>Euteleostomi</taxon>
        <taxon>Actinopterygii</taxon>
        <taxon>Neopterygii</taxon>
        <taxon>Teleostei</taxon>
        <taxon>Ostariophysi</taxon>
        <taxon>Cypriniformes</taxon>
        <taxon>Cyprinidae</taxon>
        <taxon>Cyprininae</taxon>
        <taxon>Sinocyclocheilus</taxon>
    </lineage>
</organism>
<dbReference type="PANTHER" id="PTHR35972">
    <property type="entry name" value="SINGLE-PASS MEMBRANE AND COILED-COIL DOMAIN-CONTAINING PROTEIN 3"/>
    <property type="match status" value="1"/>
</dbReference>
<evidence type="ECO:0000313" key="2">
    <source>
        <dbReference type="Ensembl" id="ENSSRHP00000068896.1"/>
    </source>
</evidence>
<accession>A0A673KZ79</accession>
<keyword evidence="1" id="KW-1133">Transmembrane helix</keyword>
<dbReference type="InterPro" id="IPR027895">
    <property type="entry name" value="DUF4533"/>
</dbReference>
<proteinExistence type="predicted"/>
<dbReference type="AlphaFoldDB" id="A0A673KZ79"/>
<keyword evidence="1" id="KW-0472">Membrane</keyword>
<keyword evidence="3" id="KW-1185">Reference proteome</keyword>
<protein>
    <recommendedName>
        <fullName evidence="4">Single-pass membrane protein with coiled-coil domains 3</fullName>
    </recommendedName>
</protein>
<dbReference type="InterPro" id="IPR040004">
    <property type="entry name" value="SMCO3"/>
</dbReference>
<dbReference type="Pfam" id="PF15047">
    <property type="entry name" value="DUF4533"/>
    <property type="match status" value="1"/>
</dbReference>
<feature type="transmembrane region" description="Helical" evidence="1">
    <location>
        <begin position="150"/>
        <end position="172"/>
    </location>
</feature>
<evidence type="ECO:0008006" key="4">
    <source>
        <dbReference type="Google" id="ProtNLM"/>
    </source>
</evidence>
<sequence length="218" mass="24660">MSLGDVLFPGNPERREKVIRRSQELIELMKSNFRATNSLTEIVNKHLHSSFSPITLNEKATVKENCDVMIKRVNQIQAKVEEVDEELKKKLEPTVYESLQKMSLQDFKKLSAVVKVAIKSVCQIAAAVIVKYLMKNIRILTNITCTCAKVAVGTFASIVLGVLIDVIISAIVGHIERAKLESALAEYEEALKTFRPASKEYEMAIYEVMFMLKHMKKK</sequence>
<evidence type="ECO:0000313" key="3">
    <source>
        <dbReference type="Proteomes" id="UP000472270"/>
    </source>
</evidence>
<dbReference type="Proteomes" id="UP000472270">
    <property type="component" value="Unassembled WGS sequence"/>
</dbReference>
<reference evidence="2" key="1">
    <citation type="submission" date="2025-08" db="UniProtKB">
        <authorList>
            <consortium name="Ensembl"/>
        </authorList>
    </citation>
    <scope>IDENTIFICATION</scope>
</reference>
<dbReference type="Ensembl" id="ENSSRHT00000070779.1">
    <property type="protein sequence ID" value="ENSSRHP00000068896.1"/>
    <property type="gene ID" value="ENSSRHG00000034283.1"/>
</dbReference>
<dbReference type="PANTHER" id="PTHR35972:SF1">
    <property type="entry name" value="SINGLE-PASS MEMBRANE AND COILED-COIL DOMAIN-CONTAINING PROTEIN 3"/>
    <property type="match status" value="1"/>
</dbReference>